<comment type="caution">
    <text evidence="7">Lacks conserved residue(s) required for the propagation of feature annotation.</text>
</comment>
<dbReference type="CDD" id="cd16922">
    <property type="entry name" value="HATPase_EvgS-ArcB-TorS-like"/>
    <property type="match status" value="1"/>
</dbReference>
<evidence type="ECO:0000256" key="6">
    <source>
        <dbReference type="ARBA" id="ARBA00023012"/>
    </source>
</evidence>
<dbReference type="PRINTS" id="PR00344">
    <property type="entry name" value="BCTRLSENSOR"/>
</dbReference>
<keyword evidence="6" id="KW-0902">Two-component regulatory system</keyword>
<dbReference type="Pfam" id="PF02518">
    <property type="entry name" value="HATPase_c"/>
    <property type="match status" value="1"/>
</dbReference>
<dbReference type="FunFam" id="3.30.565.10:FF:000010">
    <property type="entry name" value="Sensor histidine kinase RcsC"/>
    <property type="match status" value="1"/>
</dbReference>
<dbReference type="GO" id="GO:0000155">
    <property type="term" value="F:phosphorelay sensor kinase activity"/>
    <property type="evidence" value="ECO:0007669"/>
    <property type="project" value="InterPro"/>
</dbReference>
<feature type="domain" description="Histidine kinase" evidence="9">
    <location>
        <begin position="429"/>
        <end position="649"/>
    </location>
</feature>
<dbReference type="InterPro" id="IPR036097">
    <property type="entry name" value="HisK_dim/P_sf"/>
</dbReference>
<dbReference type="PROSITE" id="PS50109">
    <property type="entry name" value="HIS_KIN"/>
    <property type="match status" value="1"/>
</dbReference>
<keyword evidence="8" id="KW-0472">Membrane</keyword>
<dbReference type="InterPro" id="IPR004358">
    <property type="entry name" value="Sig_transdc_His_kin-like_C"/>
</dbReference>
<evidence type="ECO:0000259" key="9">
    <source>
        <dbReference type="PROSITE" id="PS50109"/>
    </source>
</evidence>
<dbReference type="Pfam" id="PF00512">
    <property type="entry name" value="HisKA"/>
    <property type="match status" value="1"/>
</dbReference>
<dbReference type="InterPro" id="IPR050736">
    <property type="entry name" value="Sensor_HK_Regulatory"/>
</dbReference>
<name>A0A831W9Y1_9GAMM</name>
<keyword evidence="3" id="KW-0597">Phosphoprotein</keyword>
<evidence type="ECO:0000256" key="7">
    <source>
        <dbReference type="PROSITE-ProRule" id="PRU00169"/>
    </source>
</evidence>
<dbReference type="InterPro" id="IPR036890">
    <property type="entry name" value="HATPase_C_sf"/>
</dbReference>
<sequence>MLYCSAHCSRNGGIKSQHRDGRGFARIQAVFPFPAVMSLRTRILLFLFGFAMLPLLVAVVINLPLVLDRVELFYREAFLQNLRADFSDLDTHLASRDEMIRLLAKLPEPGVVLGEEQGVDNKRIDLARLKYTEWINRILSDQLDIVDILFLDQNGIARFWLSRDAETHQWEPALKPPRLPPADSIKVVMQATTPAVLLTPVVVDEAGNDLSRAITLQLISPLGPGEGKPTYGAVVMTVDIGGLVRRDPRTLWVHDDGRYLSAPGVPARSGTAFKDFPGLKAQFAKRKLFMWEGEDGRTVIWVPLLRTENDRPLWVGRAVQDKPLRELRDALILRVLVIIFVLVIAIGFIARLVAARLERYGTELFRGIQRVVGKSEAVQFHWRGSPELRQLGENLSMLSQTHALNLQELQGHAKALEESNRYKSEFLSNVSHELRTPLNSILLLSKLLVKENKGLSDEQRQQLRVIHEASVDLRGLIDNILDLSRIEAGRLLPNMEEVDLVSLLQELVDLMCPQFEEKGLRLELDVGAAATTKINTDPDKLKQILKNFLSNALKFTREGKVVLGLGPAEELFAVRLWVRDTGIGIPADKQKLIFEAFKQADGSTRRRYGGTGLGLSISRELSLILCGRIEVESRSGIGAEFSLLLPEECGELPRPKAILSEDTQESPGDSALLDEPLANFSGRKALLIEQNIDVLLKFSKMLEAWHIQVLAAGDEEEVRETLEDEADIDIVLIGENIMEWRRLSDMLGNSISKSVLIVGLSDNPQANGADLVLSPDVNAHTLKAILQQQLPS</sequence>
<evidence type="ECO:0000256" key="2">
    <source>
        <dbReference type="ARBA" id="ARBA00012438"/>
    </source>
</evidence>
<dbReference type="SMART" id="SM00388">
    <property type="entry name" value="HisKA"/>
    <property type="match status" value="1"/>
</dbReference>
<dbReference type="CDD" id="cd00082">
    <property type="entry name" value="HisKA"/>
    <property type="match status" value="1"/>
</dbReference>
<reference evidence="11" key="1">
    <citation type="journal article" date="2020" name="mSystems">
        <title>Genome- and Community-Level Interaction Insights into Carbon Utilization and Element Cycling Functions of Hydrothermarchaeota in Hydrothermal Sediment.</title>
        <authorList>
            <person name="Zhou Z."/>
            <person name="Liu Y."/>
            <person name="Xu W."/>
            <person name="Pan J."/>
            <person name="Luo Z.H."/>
            <person name="Li M."/>
        </authorList>
    </citation>
    <scope>NUCLEOTIDE SEQUENCE [LARGE SCALE GENOMIC DNA]</scope>
    <source>
        <strain evidence="11">HyVt-458</strain>
    </source>
</reference>
<feature type="transmembrane region" description="Helical" evidence="8">
    <location>
        <begin position="331"/>
        <end position="354"/>
    </location>
</feature>
<feature type="transmembrane region" description="Helical" evidence="8">
    <location>
        <begin position="43"/>
        <end position="67"/>
    </location>
</feature>
<dbReference type="SUPFAM" id="SSF55874">
    <property type="entry name" value="ATPase domain of HSP90 chaperone/DNA topoisomerase II/histidine kinase"/>
    <property type="match status" value="1"/>
</dbReference>
<dbReference type="Gene3D" id="1.10.287.130">
    <property type="match status" value="1"/>
</dbReference>
<evidence type="ECO:0000256" key="8">
    <source>
        <dbReference type="SAM" id="Phobius"/>
    </source>
</evidence>
<comment type="caution">
    <text evidence="11">The sequence shown here is derived from an EMBL/GenBank/DDBJ whole genome shotgun (WGS) entry which is preliminary data.</text>
</comment>
<dbReference type="SUPFAM" id="SSF52172">
    <property type="entry name" value="CheY-like"/>
    <property type="match status" value="1"/>
</dbReference>
<evidence type="ECO:0000256" key="5">
    <source>
        <dbReference type="ARBA" id="ARBA00022777"/>
    </source>
</evidence>
<dbReference type="InterPro" id="IPR001789">
    <property type="entry name" value="Sig_transdc_resp-reg_receiver"/>
</dbReference>
<keyword evidence="8" id="KW-1133">Transmembrane helix</keyword>
<dbReference type="PROSITE" id="PS50110">
    <property type="entry name" value="RESPONSE_REGULATORY"/>
    <property type="match status" value="1"/>
</dbReference>
<dbReference type="InterPro" id="IPR003594">
    <property type="entry name" value="HATPase_dom"/>
</dbReference>
<evidence type="ECO:0000256" key="4">
    <source>
        <dbReference type="ARBA" id="ARBA00022679"/>
    </source>
</evidence>
<evidence type="ECO:0000256" key="1">
    <source>
        <dbReference type="ARBA" id="ARBA00000085"/>
    </source>
</evidence>
<keyword evidence="8" id="KW-0812">Transmembrane</keyword>
<dbReference type="SUPFAM" id="SSF47384">
    <property type="entry name" value="Homodimeric domain of signal transducing histidine kinase"/>
    <property type="match status" value="1"/>
</dbReference>
<dbReference type="InterPro" id="IPR005467">
    <property type="entry name" value="His_kinase_dom"/>
</dbReference>
<evidence type="ECO:0000256" key="3">
    <source>
        <dbReference type="ARBA" id="ARBA00022553"/>
    </source>
</evidence>
<organism evidence="11">
    <name type="scientific">Thiolapillus brandeum</name>
    <dbReference type="NCBI Taxonomy" id="1076588"/>
    <lineage>
        <taxon>Bacteria</taxon>
        <taxon>Pseudomonadati</taxon>
        <taxon>Pseudomonadota</taxon>
        <taxon>Gammaproteobacteria</taxon>
        <taxon>Chromatiales</taxon>
        <taxon>Sedimenticolaceae</taxon>
        <taxon>Thiolapillus</taxon>
    </lineage>
</organism>
<dbReference type="EC" id="2.7.13.3" evidence="2"/>
<dbReference type="InterPro" id="IPR003661">
    <property type="entry name" value="HisK_dim/P_dom"/>
</dbReference>
<dbReference type="InterPro" id="IPR011006">
    <property type="entry name" value="CheY-like_superfamily"/>
</dbReference>
<accession>A0A831W9Y1</accession>
<evidence type="ECO:0000259" key="10">
    <source>
        <dbReference type="PROSITE" id="PS50110"/>
    </source>
</evidence>
<protein>
    <recommendedName>
        <fullName evidence="2">histidine kinase</fullName>
        <ecNumber evidence="2">2.7.13.3</ecNumber>
    </recommendedName>
</protein>
<gene>
    <name evidence="11" type="ORF">ENJ12_03620</name>
</gene>
<keyword evidence="4" id="KW-0808">Transferase</keyword>
<dbReference type="Gene3D" id="3.30.565.10">
    <property type="entry name" value="Histidine kinase-like ATPase, C-terminal domain"/>
    <property type="match status" value="1"/>
</dbReference>
<evidence type="ECO:0000313" key="11">
    <source>
        <dbReference type="EMBL" id="HEC05912.1"/>
    </source>
</evidence>
<feature type="domain" description="Response regulatory" evidence="10">
    <location>
        <begin position="684"/>
        <end position="790"/>
    </location>
</feature>
<dbReference type="Proteomes" id="UP000886339">
    <property type="component" value="Unassembled WGS sequence"/>
</dbReference>
<proteinExistence type="predicted"/>
<keyword evidence="5" id="KW-0418">Kinase</keyword>
<comment type="catalytic activity">
    <reaction evidence="1">
        <text>ATP + protein L-histidine = ADP + protein N-phospho-L-histidine.</text>
        <dbReference type="EC" id="2.7.13.3"/>
    </reaction>
</comment>
<dbReference type="PANTHER" id="PTHR43711">
    <property type="entry name" value="TWO-COMPONENT HISTIDINE KINASE"/>
    <property type="match status" value="1"/>
</dbReference>
<dbReference type="AlphaFoldDB" id="A0A831W9Y1"/>
<dbReference type="EMBL" id="DRLF01000135">
    <property type="protein sequence ID" value="HEC05912.1"/>
    <property type="molecule type" value="Genomic_DNA"/>
</dbReference>
<dbReference type="SMART" id="SM00387">
    <property type="entry name" value="HATPase_c"/>
    <property type="match status" value="1"/>
</dbReference>
<dbReference type="PANTHER" id="PTHR43711:SF26">
    <property type="entry name" value="SENSOR HISTIDINE KINASE RCSC"/>
    <property type="match status" value="1"/>
</dbReference>